<dbReference type="PANTHER" id="PTHR43342:SF1">
    <property type="entry name" value="BIFURCATING [FEFE] HYDROGENASE GAMMA SUBUNIT"/>
    <property type="match status" value="1"/>
</dbReference>
<keyword evidence="3 7" id="KW-0479">Metal-binding</keyword>
<accession>F0SZ67</accession>
<dbReference type="OrthoDB" id="9807941at2"/>
<dbReference type="Gene3D" id="1.10.10.1590">
    <property type="entry name" value="NADH-quinone oxidoreductase subunit E"/>
    <property type="match status" value="1"/>
</dbReference>
<dbReference type="InterPro" id="IPR002023">
    <property type="entry name" value="NuoE-like"/>
</dbReference>
<comment type="cofactor">
    <cofactor evidence="7">
        <name>[2Fe-2S] cluster</name>
        <dbReference type="ChEBI" id="CHEBI:190135"/>
    </cofactor>
    <text evidence="7">Binds 1 [2Fe-2S] cluster.</text>
</comment>
<evidence type="ECO:0000256" key="2">
    <source>
        <dbReference type="ARBA" id="ARBA00022714"/>
    </source>
</evidence>
<feature type="binding site" evidence="7">
    <location>
        <position position="117"/>
    </location>
    <ligand>
        <name>[2Fe-2S] cluster</name>
        <dbReference type="ChEBI" id="CHEBI:190135"/>
    </ligand>
</feature>
<dbReference type="HOGENOM" id="CLU_054362_2_1_9"/>
<dbReference type="Gene3D" id="3.40.30.10">
    <property type="entry name" value="Glutaredoxin"/>
    <property type="match status" value="1"/>
</dbReference>
<evidence type="ECO:0000256" key="3">
    <source>
        <dbReference type="ARBA" id="ARBA00022723"/>
    </source>
</evidence>
<keyword evidence="9" id="KW-1185">Reference proteome</keyword>
<evidence type="ECO:0000256" key="1">
    <source>
        <dbReference type="ARBA" id="ARBA00010643"/>
    </source>
</evidence>
<feature type="binding site" evidence="7">
    <location>
        <position position="121"/>
    </location>
    <ligand>
        <name>[2Fe-2S] cluster</name>
        <dbReference type="ChEBI" id="CHEBI:190135"/>
    </ligand>
</feature>
<dbReference type="PIRSF" id="PIRSF000216">
    <property type="entry name" value="NADH_DH_24kDa"/>
    <property type="match status" value="1"/>
</dbReference>
<evidence type="ECO:0000313" key="9">
    <source>
        <dbReference type="Proteomes" id="UP000007488"/>
    </source>
</evidence>
<name>F0SZ67_SYNGF</name>
<dbReference type="Proteomes" id="UP000007488">
    <property type="component" value="Chromosome"/>
</dbReference>
<dbReference type="RefSeq" id="WP_013626005.1">
    <property type="nucleotide sequence ID" value="NC_015172.1"/>
</dbReference>
<dbReference type="EC" id="1.6.99.5" evidence="8"/>
<dbReference type="GO" id="GO:0046872">
    <property type="term" value="F:metal ion binding"/>
    <property type="evidence" value="ECO:0007669"/>
    <property type="project" value="UniProtKB-KW"/>
</dbReference>
<keyword evidence="2 7" id="KW-0001">2Fe-2S</keyword>
<dbReference type="AlphaFoldDB" id="F0SZ67"/>
<feature type="binding site" evidence="7">
    <location>
        <position position="76"/>
    </location>
    <ligand>
        <name>[2Fe-2S] cluster</name>
        <dbReference type="ChEBI" id="CHEBI:190135"/>
    </ligand>
</feature>
<dbReference type="InterPro" id="IPR036249">
    <property type="entry name" value="Thioredoxin-like_sf"/>
</dbReference>
<dbReference type="CDD" id="cd03064">
    <property type="entry name" value="TRX_Fd_NuoE"/>
    <property type="match status" value="1"/>
</dbReference>
<dbReference type="Pfam" id="PF01257">
    <property type="entry name" value="2Fe-2S_thioredx"/>
    <property type="match status" value="1"/>
</dbReference>
<evidence type="ECO:0000256" key="5">
    <source>
        <dbReference type="ARBA" id="ARBA00023014"/>
    </source>
</evidence>
<evidence type="ECO:0000256" key="6">
    <source>
        <dbReference type="ARBA" id="ARBA00034078"/>
    </source>
</evidence>
<dbReference type="InterPro" id="IPR042128">
    <property type="entry name" value="NuoE_dom"/>
</dbReference>
<keyword evidence="8" id="KW-0560">Oxidoreductase</keyword>
<dbReference type="SUPFAM" id="SSF52833">
    <property type="entry name" value="Thioredoxin-like"/>
    <property type="match status" value="1"/>
</dbReference>
<dbReference type="InterPro" id="IPR041921">
    <property type="entry name" value="NuoE_N"/>
</dbReference>
<comment type="similarity">
    <text evidence="1">Belongs to the complex I 24 kDa subunit family.</text>
</comment>
<sequence length="154" mass="17079">METVKGVLEKFGTGKENLIQIMLELQQLSGNNYLPQEWVEEVAKALEMPMSKVYGVMTFYAMFDTEKRGKNLIEVCKSGPCHVAGAENVMELLEEALRIKPGETTDDGLFTLEYSACFGACDIAPAIKIGENVYGNLTEAKLKEIINSYKEGLN</sequence>
<reference evidence="8 9" key="1">
    <citation type="journal article" date="2011" name="Stand. Genomic Sci.">
        <title>Complete genome sequence of Syntrophobotulus glycolicus type strain (FlGlyR).</title>
        <authorList>
            <person name="Han C."/>
            <person name="Mwirichia R."/>
            <person name="Chertkov O."/>
            <person name="Held B."/>
            <person name="Lapidus A."/>
            <person name="Nolan M."/>
            <person name="Lucas S."/>
            <person name="Hammon N."/>
            <person name="Deshpande S."/>
            <person name="Cheng J.F."/>
            <person name="Tapia R."/>
            <person name="Goodwin L."/>
            <person name="Pitluck S."/>
            <person name="Huntemann M."/>
            <person name="Liolios K."/>
            <person name="Ivanova N."/>
            <person name="Pagani I."/>
            <person name="Mavromatis K."/>
            <person name="Ovchinikova G."/>
            <person name="Pati A."/>
            <person name="Chen A."/>
            <person name="Palaniappan K."/>
            <person name="Land M."/>
            <person name="Hauser L."/>
            <person name="Brambilla E.M."/>
            <person name="Rohde M."/>
            <person name="Spring S."/>
            <person name="Sikorski J."/>
            <person name="Goker M."/>
            <person name="Woyke T."/>
            <person name="Bristow J."/>
            <person name="Eisen J.A."/>
            <person name="Markowitz V."/>
            <person name="Hugenholtz P."/>
            <person name="Kyrpides N.C."/>
            <person name="Klenk H.P."/>
            <person name="Detter J.C."/>
        </authorList>
    </citation>
    <scope>NUCLEOTIDE SEQUENCE [LARGE SCALE GENOMIC DNA]</scope>
    <source>
        <strain evidence="9">DSM 8271 / FlGlyR</strain>
    </source>
</reference>
<keyword evidence="5 7" id="KW-0411">Iron-sulfur</keyword>
<dbReference type="EMBL" id="CP002547">
    <property type="protein sequence ID" value="ADY57185.1"/>
    <property type="molecule type" value="Genomic_DNA"/>
</dbReference>
<dbReference type="eggNOG" id="COG1905">
    <property type="taxonomic scope" value="Bacteria"/>
</dbReference>
<dbReference type="InterPro" id="IPR028431">
    <property type="entry name" value="NADP_DH_HndA-like"/>
</dbReference>
<evidence type="ECO:0000313" key="8">
    <source>
        <dbReference type="EMBL" id="ADY57185.1"/>
    </source>
</evidence>
<evidence type="ECO:0000256" key="4">
    <source>
        <dbReference type="ARBA" id="ARBA00023004"/>
    </source>
</evidence>
<dbReference type="KEGG" id="sgy:Sgly_2916"/>
<dbReference type="GO" id="GO:0051537">
    <property type="term" value="F:2 iron, 2 sulfur cluster binding"/>
    <property type="evidence" value="ECO:0007669"/>
    <property type="project" value="UniProtKB-KW"/>
</dbReference>
<dbReference type="PANTHER" id="PTHR43342">
    <property type="entry name" value="NADH-QUINONE OXIDOREDUCTASE, E SUBUNIT"/>
    <property type="match status" value="1"/>
</dbReference>
<comment type="cofactor">
    <cofactor evidence="6">
        <name>[2Fe-2S] cluster</name>
        <dbReference type="ChEBI" id="CHEBI:190135"/>
    </cofactor>
</comment>
<protein>
    <submittedName>
        <fullName evidence="8">NADH dehydrogenase (Quinone)</fullName>
        <ecNumber evidence="8">1.6.99.5</ecNumber>
    </submittedName>
</protein>
<proteinExistence type="inferred from homology"/>
<dbReference type="GO" id="GO:0016491">
    <property type="term" value="F:oxidoreductase activity"/>
    <property type="evidence" value="ECO:0007669"/>
    <property type="project" value="UniProtKB-KW"/>
</dbReference>
<evidence type="ECO:0000256" key="7">
    <source>
        <dbReference type="PIRSR" id="PIRSR000216-1"/>
    </source>
</evidence>
<reference evidence="9" key="2">
    <citation type="submission" date="2011-02" db="EMBL/GenBank/DDBJ databases">
        <title>The complete genome of Syntrophobotulus glycolicus DSM 8271.</title>
        <authorList>
            <person name="Lucas S."/>
            <person name="Copeland A."/>
            <person name="Lapidus A."/>
            <person name="Bruce D."/>
            <person name="Goodwin L."/>
            <person name="Pitluck S."/>
            <person name="Kyrpides N."/>
            <person name="Mavromatis K."/>
            <person name="Pagani I."/>
            <person name="Ivanova N."/>
            <person name="Mikhailova N."/>
            <person name="Chertkov O."/>
            <person name="Held B."/>
            <person name="Detter J.C."/>
            <person name="Tapia R."/>
            <person name="Han C."/>
            <person name="Land M."/>
            <person name="Hauser L."/>
            <person name="Markowitz V."/>
            <person name="Cheng J.-F."/>
            <person name="Hugenholtz P."/>
            <person name="Woyke T."/>
            <person name="Wu D."/>
            <person name="Spring S."/>
            <person name="Schroeder M."/>
            <person name="Brambilla E."/>
            <person name="Klenk H.-P."/>
            <person name="Eisen J.A."/>
        </authorList>
    </citation>
    <scope>NUCLEOTIDE SEQUENCE [LARGE SCALE GENOMIC DNA]</scope>
    <source>
        <strain evidence="9">DSM 8271 / FlGlyR</strain>
    </source>
</reference>
<organism evidence="8 9">
    <name type="scientific">Syntrophobotulus glycolicus (strain DSM 8271 / FlGlyR)</name>
    <dbReference type="NCBI Taxonomy" id="645991"/>
    <lineage>
        <taxon>Bacteria</taxon>
        <taxon>Bacillati</taxon>
        <taxon>Bacillota</taxon>
        <taxon>Clostridia</taxon>
        <taxon>Eubacteriales</taxon>
        <taxon>Desulfitobacteriaceae</taxon>
        <taxon>Syntrophobotulus</taxon>
    </lineage>
</organism>
<keyword evidence="4 7" id="KW-0408">Iron</keyword>
<gene>
    <name evidence="8" type="ordered locus">Sgly_2916</name>
</gene>
<feature type="binding site" evidence="7">
    <location>
        <position position="81"/>
    </location>
    <ligand>
        <name>[2Fe-2S] cluster</name>
        <dbReference type="ChEBI" id="CHEBI:190135"/>
    </ligand>
</feature>
<dbReference type="STRING" id="645991.Sgly_2916"/>